<evidence type="ECO:0000256" key="5">
    <source>
        <dbReference type="PROSITE-ProRule" id="PRU00277"/>
    </source>
</evidence>
<evidence type="ECO:0000313" key="10">
    <source>
        <dbReference type="Proteomes" id="UP000033202"/>
    </source>
</evidence>
<feature type="domain" description="PPIase FKBP-type" evidence="8">
    <location>
        <begin position="50"/>
        <end position="146"/>
    </location>
</feature>
<evidence type="ECO:0000256" key="7">
    <source>
        <dbReference type="SAM" id="SignalP"/>
    </source>
</evidence>
<feature type="chain" id="PRO_5002429767" description="Peptidyl-prolyl cis-trans isomerase" evidence="7">
    <location>
        <begin position="21"/>
        <end position="149"/>
    </location>
</feature>
<evidence type="ECO:0000256" key="1">
    <source>
        <dbReference type="ARBA" id="ARBA00000971"/>
    </source>
</evidence>
<keyword evidence="3 5" id="KW-0697">Rotamase</keyword>
<dbReference type="EC" id="5.2.1.8" evidence="6"/>
<comment type="similarity">
    <text evidence="2 6">Belongs to the FKBP-type PPIase family.</text>
</comment>
<dbReference type="Proteomes" id="UP000033202">
    <property type="component" value="Unassembled WGS sequence"/>
</dbReference>
<proteinExistence type="inferred from homology"/>
<dbReference type="Gene3D" id="3.10.50.40">
    <property type="match status" value="1"/>
</dbReference>
<comment type="catalytic activity">
    <reaction evidence="1 5 6">
        <text>[protein]-peptidylproline (omega=180) = [protein]-peptidylproline (omega=0)</text>
        <dbReference type="Rhea" id="RHEA:16237"/>
        <dbReference type="Rhea" id="RHEA-COMP:10747"/>
        <dbReference type="Rhea" id="RHEA-COMP:10748"/>
        <dbReference type="ChEBI" id="CHEBI:83833"/>
        <dbReference type="ChEBI" id="CHEBI:83834"/>
        <dbReference type="EC" id="5.2.1.8"/>
    </reaction>
</comment>
<dbReference type="EMBL" id="BBWU01000052">
    <property type="protein sequence ID" value="GAO40928.1"/>
    <property type="molecule type" value="Genomic_DNA"/>
</dbReference>
<organism evidence="9 10">
    <name type="scientific">Sphingomonas changbaiensis NBRC 104936</name>
    <dbReference type="NCBI Taxonomy" id="1219043"/>
    <lineage>
        <taxon>Bacteria</taxon>
        <taxon>Pseudomonadati</taxon>
        <taxon>Pseudomonadota</taxon>
        <taxon>Alphaproteobacteria</taxon>
        <taxon>Sphingomonadales</taxon>
        <taxon>Sphingomonadaceae</taxon>
        <taxon>Sphingomonas</taxon>
    </lineage>
</organism>
<dbReference type="SUPFAM" id="SSF54534">
    <property type="entry name" value="FKBP-like"/>
    <property type="match status" value="1"/>
</dbReference>
<evidence type="ECO:0000256" key="4">
    <source>
        <dbReference type="ARBA" id="ARBA00023235"/>
    </source>
</evidence>
<dbReference type="InterPro" id="IPR046357">
    <property type="entry name" value="PPIase_dom_sf"/>
</dbReference>
<comment type="caution">
    <text evidence="9">The sequence shown here is derived from an EMBL/GenBank/DDBJ whole genome shotgun (WGS) entry which is preliminary data.</text>
</comment>
<keyword evidence="4 5" id="KW-0413">Isomerase</keyword>
<evidence type="ECO:0000256" key="6">
    <source>
        <dbReference type="RuleBase" id="RU003915"/>
    </source>
</evidence>
<sequence length="149" mass="15914">MRHPLICLGLLLLPASPSLAAETGRVVRLPGLEYKVLHSGPADGVRPTRADRVSIRYVGRLADGSVFSTSPDNGASPTSFDVRVVIPGFSALVQLMRPGDRWEFRIPGYLGYGREGKKMTSGDGSLRREIPADAALVFDVELVGVTPAG</sequence>
<keyword evidence="7" id="KW-0732">Signal</keyword>
<name>A0A0E9MTY0_9SPHN</name>
<evidence type="ECO:0000256" key="3">
    <source>
        <dbReference type="ARBA" id="ARBA00023110"/>
    </source>
</evidence>
<dbReference type="RefSeq" id="WP_046349693.1">
    <property type="nucleotide sequence ID" value="NZ_BBWU01000052.1"/>
</dbReference>
<dbReference type="PANTHER" id="PTHR43811:SF19">
    <property type="entry name" value="39 KDA FK506-BINDING NUCLEAR PROTEIN"/>
    <property type="match status" value="1"/>
</dbReference>
<keyword evidence="10" id="KW-1185">Reference proteome</keyword>
<dbReference type="AlphaFoldDB" id="A0A0E9MTY0"/>
<evidence type="ECO:0000259" key="8">
    <source>
        <dbReference type="PROSITE" id="PS50059"/>
    </source>
</evidence>
<accession>A0A0E9MTY0</accession>
<dbReference type="GO" id="GO:0003755">
    <property type="term" value="F:peptidyl-prolyl cis-trans isomerase activity"/>
    <property type="evidence" value="ECO:0007669"/>
    <property type="project" value="UniProtKB-UniRule"/>
</dbReference>
<dbReference type="PROSITE" id="PS50059">
    <property type="entry name" value="FKBP_PPIASE"/>
    <property type="match status" value="1"/>
</dbReference>
<gene>
    <name evidence="9" type="ORF">SCH01S_52_01110</name>
</gene>
<evidence type="ECO:0000313" key="9">
    <source>
        <dbReference type="EMBL" id="GAO40928.1"/>
    </source>
</evidence>
<dbReference type="STRING" id="1219043.SCH01S_52_01110"/>
<reference evidence="9 10" key="1">
    <citation type="submission" date="2015-04" db="EMBL/GenBank/DDBJ databases">
        <title>Whole genome shotgun sequence of Sphingomonas changbaiensis NBRC 104936.</title>
        <authorList>
            <person name="Katano-Makiyama Y."/>
            <person name="Hosoyama A."/>
            <person name="Hashimoto M."/>
            <person name="Noguchi M."/>
            <person name="Tsuchikane K."/>
            <person name="Ohji S."/>
            <person name="Yamazoe A."/>
            <person name="Ichikawa N."/>
            <person name="Kimura A."/>
            <person name="Fujita N."/>
        </authorList>
    </citation>
    <scope>NUCLEOTIDE SEQUENCE [LARGE SCALE GENOMIC DNA]</scope>
    <source>
        <strain evidence="9 10">NBRC 104936</strain>
    </source>
</reference>
<evidence type="ECO:0000256" key="2">
    <source>
        <dbReference type="ARBA" id="ARBA00006577"/>
    </source>
</evidence>
<protein>
    <recommendedName>
        <fullName evidence="6">Peptidyl-prolyl cis-trans isomerase</fullName>
        <ecNumber evidence="6">5.2.1.8</ecNumber>
    </recommendedName>
</protein>
<dbReference type="InterPro" id="IPR001179">
    <property type="entry name" value="PPIase_FKBP_dom"/>
</dbReference>
<dbReference type="OrthoDB" id="9812109at2"/>
<dbReference type="PANTHER" id="PTHR43811">
    <property type="entry name" value="FKBP-TYPE PEPTIDYL-PROLYL CIS-TRANS ISOMERASE FKPA"/>
    <property type="match status" value="1"/>
</dbReference>
<feature type="signal peptide" evidence="7">
    <location>
        <begin position="1"/>
        <end position="20"/>
    </location>
</feature>
<dbReference type="Pfam" id="PF00254">
    <property type="entry name" value="FKBP_C"/>
    <property type="match status" value="1"/>
</dbReference>